<dbReference type="SUPFAM" id="SSF109604">
    <property type="entry name" value="HD-domain/PDEase-like"/>
    <property type="match status" value="1"/>
</dbReference>
<dbReference type="GO" id="GO:0008081">
    <property type="term" value="F:phosphoric diester hydrolase activity"/>
    <property type="evidence" value="ECO:0007669"/>
    <property type="project" value="UniProtKB-UniRule"/>
</dbReference>
<dbReference type="Gene3D" id="1.10.3090.10">
    <property type="entry name" value="cca-adding enzyme, domain 2"/>
    <property type="match status" value="1"/>
</dbReference>
<keyword evidence="11" id="KW-1185">Reference proteome</keyword>
<dbReference type="PROSITE" id="PS51831">
    <property type="entry name" value="HD"/>
    <property type="match status" value="1"/>
</dbReference>
<keyword evidence="2 7" id="KW-0548">Nucleotidyltransferase</keyword>
<name>A0A967E7R0_9MICO</name>
<dbReference type="NCBIfam" id="NF002895">
    <property type="entry name" value="PRK03381.1"/>
    <property type="match status" value="1"/>
</dbReference>
<feature type="region of interest" description="Uridylyltransferase" evidence="7">
    <location>
        <begin position="1"/>
        <end position="309"/>
    </location>
</feature>
<dbReference type="PIRSF" id="PIRSF006288">
    <property type="entry name" value="PII_uridyltransf"/>
    <property type="match status" value="1"/>
</dbReference>
<evidence type="ECO:0000256" key="4">
    <source>
        <dbReference type="ARBA" id="ARBA00022801"/>
    </source>
</evidence>
<keyword evidence="3" id="KW-0677">Repeat</keyword>
<dbReference type="InterPro" id="IPR010043">
    <property type="entry name" value="UTase/UR"/>
</dbReference>
<keyword evidence="5 7" id="KW-0460">Magnesium</keyword>
<evidence type="ECO:0000256" key="5">
    <source>
        <dbReference type="ARBA" id="ARBA00022842"/>
    </source>
</evidence>
<evidence type="ECO:0000256" key="7">
    <source>
        <dbReference type="HAMAP-Rule" id="MF_00277"/>
    </source>
</evidence>
<dbReference type="GO" id="GO:0008773">
    <property type="term" value="F:[protein-PII] uridylyltransferase activity"/>
    <property type="evidence" value="ECO:0007669"/>
    <property type="project" value="UniProtKB-UniRule"/>
</dbReference>
<feature type="domain" description="ACT" evidence="8">
    <location>
        <begin position="609"/>
        <end position="686"/>
    </location>
</feature>
<dbReference type="Proteomes" id="UP000744769">
    <property type="component" value="Unassembled WGS sequence"/>
</dbReference>
<evidence type="ECO:0000256" key="2">
    <source>
        <dbReference type="ARBA" id="ARBA00022695"/>
    </source>
</evidence>
<accession>A0A967E7R0</accession>
<comment type="catalytic activity">
    <reaction evidence="7">
        <text>[protein-PII]-uridylyl-L-tyrosine + H2O = [protein-PII]-L-tyrosine + UMP + H(+)</text>
        <dbReference type="Rhea" id="RHEA:48600"/>
        <dbReference type="Rhea" id="RHEA-COMP:12147"/>
        <dbReference type="Rhea" id="RHEA-COMP:12148"/>
        <dbReference type="ChEBI" id="CHEBI:15377"/>
        <dbReference type="ChEBI" id="CHEBI:15378"/>
        <dbReference type="ChEBI" id="CHEBI:46858"/>
        <dbReference type="ChEBI" id="CHEBI:57865"/>
        <dbReference type="ChEBI" id="CHEBI:90602"/>
    </reaction>
</comment>
<feature type="domain" description="HD" evidence="9">
    <location>
        <begin position="425"/>
        <end position="527"/>
    </location>
</feature>
<reference evidence="10" key="1">
    <citation type="submission" date="2020-03" db="EMBL/GenBank/DDBJ databases">
        <title>Draft sequencing of Calidifontibacter sp. DB0510.</title>
        <authorList>
            <person name="Kim D.-U."/>
        </authorList>
    </citation>
    <scope>NUCLEOTIDE SEQUENCE</scope>
    <source>
        <strain evidence="10">DB0510</strain>
    </source>
</reference>
<dbReference type="InterPro" id="IPR003607">
    <property type="entry name" value="HD/PDEase_dom"/>
</dbReference>
<comment type="domain">
    <text evidence="7">Has four distinct domains: an N-terminal nucleotidyltransferase (NT) domain responsible for UTase activity, a central HD domain that encodes UR activity, and two C-terminal ACT domains that seem to have a role in glutamine sensing.</text>
</comment>
<dbReference type="EC" id="3.1.4.-" evidence="7"/>
<dbReference type="Pfam" id="PF08335">
    <property type="entry name" value="GlnD_UR_UTase"/>
    <property type="match status" value="1"/>
</dbReference>
<dbReference type="SUPFAM" id="SSF81301">
    <property type="entry name" value="Nucleotidyltransferase"/>
    <property type="match status" value="1"/>
</dbReference>
<evidence type="ECO:0000313" key="10">
    <source>
        <dbReference type="EMBL" id="NHN54407.1"/>
    </source>
</evidence>
<dbReference type="CDD" id="cd05401">
    <property type="entry name" value="NT_GlnE_GlnD_like"/>
    <property type="match status" value="1"/>
</dbReference>
<dbReference type="SUPFAM" id="SSF81593">
    <property type="entry name" value="Nucleotidyltransferase substrate binding subunit/domain"/>
    <property type="match status" value="1"/>
</dbReference>
<sequence>MTITDHTGRRLDLAATREFSRSGAGAARRTRLTAYATSLLGDLWVDAAAPLRGRADQGVALAAVGSVGRGDPGPLSDYDLVLLHDGRSLSSKDVNALADRLWYPLWDNGIRLDHSVRTLGECRQVAAADLAATVGMLDLTWIAGDAVLVAGVRQGIAHDWRANARKRLPELIDSLRARHERHGDLTSDLEPDLKEARGGLRDMTVLGALTSAWLTDRPHGAVDQAYASLLDVRDALHVATGRGRDRLARNDQDTVTALLGLPDSDALLTYVVQSARTISYALDATMRRAAQSQRARTLRVGPRRPVLKPLGFGLHEHDGEVVLGPGVTPGPNDHLLLLRAARIAARRGMPLAPTTIANLSRTLEPLGTPWPPEVRDAFLDLLATGPGLLPVWESLDLAGVVDLWLPQWKAVRSRPQRNAVHRFTVDRHLVETVVEAYERRADVARPDLLLLAALLHDIGKVSGALDHSLEGAPVAAAIARGMGLPDEDVADVELLVREHLTLVDLATRRDPRDPATVKALSTAVDGRRDLLEQLRALTESDALAAGPKAWTGWRAKLVGDLTTHVRATLGDEPAATEPLPAATLPVGASERLAVGEPWVQVTPSAGGAQVEIAHRDRLGLFADSAGLLAAYGMTVRSALLHTLEGSAYDIWQVEVPTDEAPEAEELVRGLRRLATGDRSPLRGLDRRRGKSRDLTAPPARATVVPGASADATVLEVRSPDRPGLLRDLGMTFAKLGLAVRSAHVATYAGQTLDTFYLTSLGDEPLTPPAAAQLIAAVIDACEA</sequence>
<evidence type="ECO:0000256" key="1">
    <source>
        <dbReference type="ARBA" id="ARBA00022679"/>
    </source>
</evidence>
<protein>
    <recommendedName>
        <fullName evidence="7">Bifunctional uridylyltransferase/uridylyl-removing enzyme</fullName>
        <shortName evidence="7">UTase/UR</shortName>
    </recommendedName>
    <alternativeName>
        <fullName evidence="7">Bifunctional [protein-PII] modification enzyme</fullName>
    </alternativeName>
    <alternativeName>
        <fullName evidence="7">Bifunctional nitrogen sensor protein</fullName>
    </alternativeName>
    <domain>
        <recommendedName>
            <fullName evidence="7">[Protein-PII] uridylyltransferase</fullName>
            <shortName evidence="7">PII uridylyltransferase</shortName>
            <shortName evidence="7">UTase</shortName>
            <ecNumber evidence="7">2.7.7.59</ecNumber>
        </recommendedName>
    </domain>
    <domain>
        <recommendedName>
            <fullName evidence="7">[Protein-PII]-UMP uridylyl-removing enzyme</fullName>
            <shortName evidence="7">UR</shortName>
            <ecNumber evidence="7">3.1.4.-</ecNumber>
        </recommendedName>
    </domain>
</protein>
<dbReference type="PROSITE" id="PS51671">
    <property type="entry name" value="ACT"/>
    <property type="match status" value="2"/>
</dbReference>
<comment type="similarity">
    <text evidence="7">Belongs to the GlnD family.</text>
</comment>
<dbReference type="CDD" id="cd04899">
    <property type="entry name" value="ACT_ACR-UUR-like_2"/>
    <property type="match status" value="1"/>
</dbReference>
<feature type="domain" description="ACT" evidence="8">
    <location>
        <begin position="713"/>
        <end position="783"/>
    </location>
</feature>
<organism evidence="10 11">
    <name type="scientific">Metallococcus carri</name>
    <dbReference type="NCBI Taxonomy" id="1656884"/>
    <lineage>
        <taxon>Bacteria</taxon>
        <taxon>Bacillati</taxon>
        <taxon>Actinomycetota</taxon>
        <taxon>Actinomycetes</taxon>
        <taxon>Micrococcales</taxon>
        <taxon>Dermacoccaceae</taxon>
        <taxon>Metallococcus</taxon>
    </lineage>
</organism>
<evidence type="ECO:0000313" key="11">
    <source>
        <dbReference type="Proteomes" id="UP000744769"/>
    </source>
</evidence>
<gene>
    <name evidence="7" type="primary">glnD</name>
    <name evidence="10" type="ORF">G9U51_01240</name>
</gene>
<dbReference type="InterPro" id="IPR002912">
    <property type="entry name" value="ACT_dom"/>
</dbReference>
<dbReference type="CDD" id="cd04873">
    <property type="entry name" value="ACT_UUR-ACR-like"/>
    <property type="match status" value="1"/>
</dbReference>
<dbReference type="Pfam" id="PF01966">
    <property type="entry name" value="HD"/>
    <property type="match status" value="1"/>
</dbReference>
<comment type="cofactor">
    <cofactor evidence="7">
        <name>Mg(2+)</name>
        <dbReference type="ChEBI" id="CHEBI:18420"/>
    </cofactor>
</comment>
<dbReference type="AlphaFoldDB" id="A0A967E7R0"/>
<dbReference type="InterPro" id="IPR043519">
    <property type="entry name" value="NT_sf"/>
</dbReference>
<dbReference type="SMART" id="SM00471">
    <property type="entry name" value="HDc"/>
    <property type="match status" value="1"/>
</dbReference>
<comment type="caution">
    <text evidence="7">Lacks conserved residue(s) required for the propagation of feature annotation.</text>
</comment>
<comment type="function">
    <text evidence="7">Modifies, by uridylylation and deuridylylation, the PII regulatory proteins (GlnB and homologs), in response to the nitrogen status of the cell that GlnD senses through the glutamine level. Under low glutamine levels, catalyzes the conversion of the PII proteins and UTP to PII-UMP and PPi, while under higher glutamine levels, GlnD hydrolyzes PII-UMP to PII and UMP (deuridylylation). Thus, controls uridylylation state and activity of the PII proteins, and plays an important role in the regulation of nitrogen metabolism.</text>
</comment>
<evidence type="ECO:0000259" key="9">
    <source>
        <dbReference type="PROSITE" id="PS51831"/>
    </source>
</evidence>
<keyword evidence="1 7" id="KW-0808">Transferase</keyword>
<dbReference type="InterPro" id="IPR006674">
    <property type="entry name" value="HD_domain"/>
</dbReference>
<dbReference type="PANTHER" id="PTHR47320:SF1">
    <property type="entry name" value="BIFUNCTIONAL URIDYLYLTRANSFERASE_URIDYLYL-REMOVING ENZYME"/>
    <property type="match status" value="1"/>
</dbReference>
<dbReference type="EC" id="2.7.7.59" evidence="7"/>
<evidence type="ECO:0000256" key="6">
    <source>
        <dbReference type="ARBA" id="ARBA00023268"/>
    </source>
</evidence>
<dbReference type="GO" id="GO:0006808">
    <property type="term" value="P:regulation of nitrogen utilization"/>
    <property type="evidence" value="ECO:0007669"/>
    <property type="project" value="UniProtKB-UniRule"/>
</dbReference>
<dbReference type="SUPFAM" id="SSF55021">
    <property type="entry name" value="ACT-like"/>
    <property type="match status" value="2"/>
</dbReference>
<dbReference type="InterPro" id="IPR013546">
    <property type="entry name" value="PII_UdlTrfase/GS_AdlTrfase"/>
</dbReference>
<dbReference type="HAMAP" id="MF_00277">
    <property type="entry name" value="PII_uridylyl_transf"/>
    <property type="match status" value="1"/>
</dbReference>
<dbReference type="EMBL" id="JAAOIV010000001">
    <property type="protein sequence ID" value="NHN54407.1"/>
    <property type="molecule type" value="Genomic_DNA"/>
</dbReference>
<proteinExistence type="inferred from homology"/>
<evidence type="ECO:0000259" key="8">
    <source>
        <dbReference type="PROSITE" id="PS51671"/>
    </source>
</evidence>
<keyword evidence="4 7" id="KW-0378">Hydrolase</keyword>
<dbReference type="InterPro" id="IPR045865">
    <property type="entry name" value="ACT-like_dom_sf"/>
</dbReference>
<keyword evidence="6 7" id="KW-0511">Multifunctional enzyme</keyword>
<comment type="catalytic activity">
    <reaction evidence="7">
        <text>[protein-PII]-L-tyrosine + UTP = [protein-PII]-uridylyl-L-tyrosine + diphosphate</text>
        <dbReference type="Rhea" id="RHEA:13673"/>
        <dbReference type="Rhea" id="RHEA-COMP:12147"/>
        <dbReference type="Rhea" id="RHEA-COMP:12148"/>
        <dbReference type="ChEBI" id="CHEBI:33019"/>
        <dbReference type="ChEBI" id="CHEBI:46398"/>
        <dbReference type="ChEBI" id="CHEBI:46858"/>
        <dbReference type="ChEBI" id="CHEBI:90602"/>
        <dbReference type="EC" id="2.7.7.59"/>
    </reaction>
</comment>
<comment type="caution">
    <text evidence="10">The sequence shown here is derived from an EMBL/GenBank/DDBJ whole genome shotgun (WGS) entry which is preliminary data.</text>
</comment>
<dbReference type="RefSeq" id="WP_166192005.1">
    <property type="nucleotide sequence ID" value="NZ_JAAOIV010000001.1"/>
</dbReference>
<comment type="activity regulation">
    <text evidence="7">Uridylyltransferase (UTase) activity is inhibited by glutamine, while glutamine activates uridylyl-removing (UR) activity.</text>
</comment>
<evidence type="ECO:0000256" key="3">
    <source>
        <dbReference type="ARBA" id="ARBA00022737"/>
    </source>
</evidence>
<dbReference type="PANTHER" id="PTHR47320">
    <property type="entry name" value="BIFUNCTIONAL URIDYLYLTRANSFERASE/URIDYLYL-REMOVING ENZYME"/>
    <property type="match status" value="1"/>
</dbReference>